<proteinExistence type="predicted"/>
<organism evidence="1 3">
    <name type="scientific">Phytophthora fragariae</name>
    <dbReference type="NCBI Taxonomy" id="53985"/>
    <lineage>
        <taxon>Eukaryota</taxon>
        <taxon>Sar</taxon>
        <taxon>Stramenopiles</taxon>
        <taxon>Oomycota</taxon>
        <taxon>Peronosporomycetes</taxon>
        <taxon>Peronosporales</taxon>
        <taxon>Peronosporaceae</taxon>
        <taxon>Phytophthora</taxon>
    </lineage>
</organism>
<dbReference type="EMBL" id="QXGF01000092">
    <property type="protein sequence ID" value="KAE8947085.1"/>
    <property type="molecule type" value="Genomic_DNA"/>
</dbReference>
<reference evidence="3 4" key="1">
    <citation type="submission" date="2018-08" db="EMBL/GenBank/DDBJ databases">
        <title>Genomic investigation of the strawberry pathogen Phytophthora fragariae indicates pathogenicity is determined by transcriptional variation in three key races.</title>
        <authorList>
            <person name="Adams T.M."/>
            <person name="Armitage A.D."/>
            <person name="Sobczyk M.K."/>
            <person name="Bates H.J."/>
            <person name="Dunwell J.M."/>
            <person name="Nellist C.F."/>
            <person name="Harrison R.J."/>
        </authorList>
    </citation>
    <scope>NUCLEOTIDE SEQUENCE [LARGE SCALE GENOMIC DNA]</scope>
    <source>
        <strain evidence="2 4">NOV-27</strain>
        <strain evidence="1 3">NOV-9</strain>
    </source>
</reference>
<dbReference type="Proteomes" id="UP000429523">
    <property type="component" value="Unassembled WGS sequence"/>
</dbReference>
<sequence>MSCFLGETHSLRSELSVNDMLVQLASCALLATAEDDPPIGYELLEEDQTVGVVSPNVVVGEMVDTAVKMGFVLSVKMSWT</sequence>
<evidence type="ECO:0000313" key="4">
    <source>
        <dbReference type="Proteomes" id="UP000433483"/>
    </source>
</evidence>
<name>A0A6A3FM82_9STRA</name>
<gene>
    <name evidence="2" type="ORF">PF005_g3053</name>
    <name evidence="1" type="ORF">PF009_g3301</name>
</gene>
<evidence type="ECO:0000313" key="1">
    <source>
        <dbReference type="EMBL" id="KAE8947085.1"/>
    </source>
</evidence>
<protein>
    <submittedName>
        <fullName evidence="1">Uncharacterized protein</fullName>
    </submittedName>
</protein>
<dbReference type="AlphaFoldDB" id="A0A6A3FM82"/>
<evidence type="ECO:0000313" key="2">
    <source>
        <dbReference type="EMBL" id="KAE9231588.1"/>
    </source>
</evidence>
<comment type="caution">
    <text evidence="1">The sequence shown here is derived from an EMBL/GenBank/DDBJ whole genome shotgun (WGS) entry which is preliminary data.</text>
</comment>
<dbReference type="EMBL" id="QXGB01000087">
    <property type="protein sequence ID" value="KAE9231588.1"/>
    <property type="molecule type" value="Genomic_DNA"/>
</dbReference>
<evidence type="ECO:0000313" key="3">
    <source>
        <dbReference type="Proteomes" id="UP000429523"/>
    </source>
</evidence>
<dbReference type="Proteomes" id="UP000433483">
    <property type="component" value="Unassembled WGS sequence"/>
</dbReference>
<accession>A0A6A3FM82</accession>
<keyword evidence="4" id="KW-1185">Reference proteome</keyword>